<feature type="compositionally biased region" description="Basic and acidic residues" evidence="1">
    <location>
        <begin position="224"/>
        <end position="240"/>
    </location>
</feature>
<accession>A0AAD2FMK7</accession>
<organism evidence="2 3">
    <name type="scientific">Cylindrotheca closterium</name>
    <dbReference type="NCBI Taxonomy" id="2856"/>
    <lineage>
        <taxon>Eukaryota</taxon>
        <taxon>Sar</taxon>
        <taxon>Stramenopiles</taxon>
        <taxon>Ochrophyta</taxon>
        <taxon>Bacillariophyta</taxon>
        <taxon>Bacillariophyceae</taxon>
        <taxon>Bacillariophycidae</taxon>
        <taxon>Bacillariales</taxon>
        <taxon>Bacillariaceae</taxon>
        <taxon>Cylindrotheca</taxon>
    </lineage>
</organism>
<feature type="compositionally biased region" description="Basic residues" evidence="1">
    <location>
        <begin position="89"/>
        <end position="100"/>
    </location>
</feature>
<feature type="compositionally biased region" description="Basic residues" evidence="1">
    <location>
        <begin position="505"/>
        <end position="515"/>
    </location>
</feature>
<sequence length="583" mass="64150">MTGLLMTQKDDTLRSRLAEDDLFSLEDMASKPSSATSLFSADYEFTDDEGKSFSNHASLYVDMENEKQATKKQQDAPSGALEALLSPTPRKRSLKLKTGKRSSDLDALLSPAASGKKKTTNRSATLDALLSPPPAQKKKAVKRAKNSKSAGSTAETLDNKSKKKKVSSQPSPGGSRKLPSIKRLEIDENEYETDTCDEDDYETDTCDEYETDTDDEDFQFLSESKAKPLSKKDLVDRALSMERTSMRRSLSKKKRDTLSLSNHSRKGRKDEVASQSPRSPRNRSLSNKRTVMMDALSLSSRTTTTEAVRRTRKGSKRENFLGGSASNLDYAPTPKRATSLRSLSIVRGAEQPPNHGKRSSSASKIKRKNFDRSGHSTSGDDDLSQVSAPVTPVRRKKKGSLDSCSTSSETSLFSVTSQPTPRRSLSTGTRRKKKEVLDQSGHSVASENIIRRSSPKSKPSDPQLDSLLSPGSTKERRKLKKFLDAEDELVQPGSFRSLPAGSDHHARRRSMKKAIKNGVASPSPKQKSRSSSLRVKGDDMADVVSKKMRNMSLSSSEHGGPKRSSKAGKVKAVRKMRRYSTAM</sequence>
<feature type="compositionally biased region" description="Basic residues" evidence="1">
    <location>
        <begin position="561"/>
        <end position="583"/>
    </location>
</feature>
<evidence type="ECO:0000313" key="2">
    <source>
        <dbReference type="EMBL" id="CAJ1945956.1"/>
    </source>
</evidence>
<evidence type="ECO:0000256" key="1">
    <source>
        <dbReference type="SAM" id="MobiDB-lite"/>
    </source>
</evidence>
<reference evidence="2" key="1">
    <citation type="submission" date="2023-08" db="EMBL/GenBank/DDBJ databases">
        <authorList>
            <person name="Audoor S."/>
            <person name="Bilcke G."/>
        </authorList>
    </citation>
    <scope>NUCLEOTIDE SEQUENCE</scope>
</reference>
<dbReference type="AlphaFoldDB" id="A0AAD2FMK7"/>
<protein>
    <submittedName>
        <fullName evidence="2">Uncharacterized protein</fullName>
    </submittedName>
</protein>
<dbReference type="EMBL" id="CAKOGP040001557">
    <property type="protein sequence ID" value="CAJ1945956.1"/>
    <property type="molecule type" value="Genomic_DNA"/>
</dbReference>
<dbReference type="Proteomes" id="UP001295423">
    <property type="component" value="Unassembled WGS sequence"/>
</dbReference>
<feature type="compositionally biased region" description="Basic residues" evidence="1">
    <location>
        <begin position="136"/>
        <end position="146"/>
    </location>
</feature>
<feature type="compositionally biased region" description="Low complexity" evidence="1">
    <location>
        <begin position="521"/>
        <end position="532"/>
    </location>
</feature>
<feature type="compositionally biased region" description="Basic and acidic residues" evidence="1">
    <location>
        <begin position="64"/>
        <end position="74"/>
    </location>
</feature>
<proteinExistence type="predicted"/>
<name>A0AAD2FMK7_9STRA</name>
<feature type="compositionally biased region" description="Acidic residues" evidence="1">
    <location>
        <begin position="187"/>
        <end position="218"/>
    </location>
</feature>
<comment type="caution">
    <text evidence="2">The sequence shown here is derived from an EMBL/GenBank/DDBJ whole genome shotgun (WGS) entry which is preliminary data.</text>
</comment>
<keyword evidence="3" id="KW-1185">Reference proteome</keyword>
<feature type="region of interest" description="Disordered" evidence="1">
    <location>
        <begin position="64"/>
        <end position="583"/>
    </location>
</feature>
<feature type="compositionally biased region" description="Polar residues" evidence="1">
    <location>
        <begin position="418"/>
        <end position="428"/>
    </location>
</feature>
<feature type="compositionally biased region" description="Low complexity" evidence="1">
    <location>
        <begin position="401"/>
        <end position="417"/>
    </location>
</feature>
<feature type="compositionally biased region" description="Low complexity" evidence="1">
    <location>
        <begin position="276"/>
        <end position="289"/>
    </location>
</feature>
<evidence type="ECO:0000313" key="3">
    <source>
        <dbReference type="Proteomes" id="UP001295423"/>
    </source>
</evidence>
<gene>
    <name evidence="2" type="ORF">CYCCA115_LOCUS10098</name>
</gene>